<name>A0A066UBI9_9GAMM</name>
<comment type="caution">
    <text evidence="12">The sequence shown here is derived from an EMBL/GenBank/DDBJ whole genome shotgun (WGS) entry which is preliminary data.</text>
</comment>
<evidence type="ECO:0000256" key="7">
    <source>
        <dbReference type="ARBA" id="ARBA00031959"/>
    </source>
</evidence>
<comment type="similarity">
    <text evidence="1">Belongs to the UDPGP type 2 family.</text>
</comment>
<evidence type="ECO:0000313" key="13">
    <source>
        <dbReference type="Proteomes" id="UP000035860"/>
    </source>
</evidence>
<protein>
    <recommendedName>
        <fullName evidence="3">UTP--glucose-1-phosphate uridylyltransferase</fullName>
        <ecNumber evidence="2">2.7.7.9</ecNumber>
    </recommendedName>
    <alternativeName>
        <fullName evidence="6">Alpha-D-glucosyl-1-phosphate uridylyltransferase</fullName>
    </alternativeName>
    <alternativeName>
        <fullName evidence="7">UDP-glucose pyrophosphorylase</fullName>
    </alternativeName>
    <alternativeName>
        <fullName evidence="8">Uridine diphosphoglucose pyrophosphorylase</fullName>
    </alternativeName>
</protein>
<dbReference type="GO" id="GO:0003983">
    <property type="term" value="F:UTP:glucose-1-phosphate uridylyltransferase activity"/>
    <property type="evidence" value="ECO:0007669"/>
    <property type="project" value="UniProtKB-EC"/>
</dbReference>
<sequence>MKSVTYAIIPCAGFGTRMLPLSKAIPKELLPLGNRPSIHYVIDEAIKAGIKNIVLVNHSQKSAIENYFDVNGELDSQLRHKGKNELADSLNFLPDDVVIASVRQGKPLGLGHAVLQGRAVVGDNPFAVLLPDVVLDPFDTDYASQNLAFMLKEFEKTGRSQILVNPVAVADIDKYGIAKLQNAQTLEKSSQNQVLPVTGFVEKPNAKDAPSNLAVVGRYVFDNAIFEHLANTAPSVGDEIQLTDAIDALIGSQGVDVTTMVGNSFDAGDMTSYMQAFVYFAEHIGEPF</sequence>
<dbReference type="SUPFAM" id="SSF53448">
    <property type="entry name" value="Nucleotide-diphospho-sugar transferases"/>
    <property type="match status" value="1"/>
</dbReference>
<evidence type="ECO:0000256" key="2">
    <source>
        <dbReference type="ARBA" id="ARBA00012415"/>
    </source>
</evidence>
<dbReference type="Pfam" id="PF00483">
    <property type="entry name" value="NTP_transferase"/>
    <property type="match status" value="1"/>
</dbReference>
<evidence type="ECO:0000256" key="9">
    <source>
        <dbReference type="ARBA" id="ARBA00037294"/>
    </source>
</evidence>
<dbReference type="Proteomes" id="UP000035860">
    <property type="component" value="Unassembled WGS sequence"/>
</dbReference>
<dbReference type="EMBL" id="AOMT01000035">
    <property type="protein sequence ID" value="KDN24490.1"/>
    <property type="molecule type" value="Genomic_DNA"/>
</dbReference>
<dbReference type="AlphaFoldDB" id="A0A066UBI9"/>
<evidence type="ECO:0000313" key="12">
    <source>
        <dbReference type="EMBL" id="KDN24490.1"/>
    </source>
</evidence>
<dbReference type="InterPro" id="IPR029044">
    <property type="entry name" value="Nucleotide-diphossugar_trans"/>
</dbReference>
<dbReference type="eggNOG" id="COG1210">
    <property type="taxonomic scope" value="Bacteria"/>
</dbReference>
<keyword evidence="5 12" id="KW-0548">Nucleotidyltransferase</keyword>
<evidence type="ECO:0000256" key="5">
    <source>
        <dbReference type="ARBA" id="ARBA00022695"/>
    </source>
</evidence>
<gene>
    <name evidence="12" type="ORF">MBO_08591</name>
</gene>
<accession>A0A066UBI9</accession>
<evidence type="ECO:0000256" key="1">
    <source>
        <dbReference type="ARBA" id="ARBA00006890"/>
    </source>
</evidence>
<evidence type="ECO:0000256" key="3">
    <source>
        <dbReference type="ARBA" id="ARBA00019048"/>
    </source>
</evidence>
<proteinExistence type="inferred from homology"/>
<organism evidence="12 13">
    <name type="scientific">Moraxella bovoculi 237</name>
    <dbReference type="NCBI Taxonomy" id="743974"/>
    <lineage>
        <taxon>Bacteria</taxon>
        <taxon>Pseudomonadati</taxon>
        <taxon>Pseudomonadota</taxon>
        <taxon>Gammaproteobacteria</taxon>
        <taxon>Moraxellales</taxon>
        <taxon>Moraxellaceae</taxon>
        <taxon>Moraxella</taxon>
    </lineage>
</organism>
<dbReference type="InterPro" id="IPR005771">
    <property type="entry name" value="GalU_uridylyltTrfase_bac/arc"/>
</dbReference>
<dbReference type="PANTHER" id="PTHR43197:SF1">
    <property type="entry name" value="UTP--GLUCOSE-1-PHOSPHATE URIDYLYLTRANSFERASE"/>
    <property type="match status" value="1"/>
</dbReference>
<comment type="function">
    <text evidence="9">May play a role in stationary phase survival.</text>
</comment>
<dbReference type="GO" id="GO:0006011">
    <property type="term" value="P:UDP-alpha-D-glucose metabolic process"/>
    <property type="evidence" value="ECO:0007669"/>
    <property type="project" value="InterPro"/>
</dbReference>
<keyword evidence="4 12" id="KW-0808">Transferase</keyword>
<keyword evidence="13" id="KW-1185">Reference proteome</keyword>
<comment type="catalytic activity">
    <reaction evidence="10">
        <text>alpha-D-glucose 1-phosphate + UTP + H(+) = UDP-alpha-D-glucose + diphosphate</text>
        <dbReference type="Rhea" id="RHEA:19889"/>
        <dbReference type="ChEBI" id="CHEBI:15378"/>
        <dbReference type="ChEBI" id="CHEBI:33019"/>
        <dbReference type="ChEBI" id="CHEBI:46398"/>
        <dbReference type="ChEBI" id="CHEBI:58601"/>
        <dbReference type="ChEBI" id="CHEBI:58885"/>
        <dbReference type="EC" id="2.7.7.9"/>
    </reaction>
</comment>
<dbReference type="OrthoDB" id="9803306at2"/>
<evidence type="ECO:0000256" key="6">
    <source>
        <dbReference type="ARBA" id="ARBA00031455"/>
    </source>
</evidence>
<evidence type="ECO:0000256" key="10">
    <source>
        <dbReference type="ARBA" id="ARBA00048128"/>
    </source>
</evidence>
<dbReference type="Gene3D" id="3.90.550.10">
    <property type="entry name" value="Spore Coat Polysaccharide Biosynthesis Protein SpsA, Chain A"/>
    <property type="match status" value="1"/>
</dbReference>
<dbReference type="InterPro" id="IPR005835">
    <property type="entry name" value="NTP_transferase_dom"/>
</dbReference>
<dbReference type="RefSeq" id="WP_036366737.1">
    <property type="nucleotide sequence ID" value="NZ_AOMT01000035.1"/>
</dbReference>
<evidence type="ECO:0000259" key="11">
    <source>
        <dbReference type="Pfam" id="PF00483"/>
    </source>
</evidence>
<dbReference type="CDD" id="cd02541">
    <property type="entry name" value="UGPase_prokaryotic"/>
    <property type="match status" value="1"/>
</dbReference>
<feature type="domain" description="Nucleotidyl transferase" evidence="11">
    <location>
        <begin position="7"/>
        <end position="278"/>
    </location>
</feature>
<reference evidence="12 13" key="1">
    <citation type="journal article" date="2014" name="Genome Announc.">
        <title>Draft Genome Sequence of Moraxella bovoculi Strain 237T (ATCC BAA-1259T) Isolated from a Calf with Infectious Bovine Keratoconjunctivitis.</title>
        <authorList>
            <person name="Calcutt M.J."/>
            <person name="Foecking M.F."/>
            <person name="Martin N.T."/>
            <person name="Mhlanga-Mutangadura T."/>
            <person name="Reilly T.J."/>
        </authorList>
    </citation>
    <scope>NUCLEOTIDE SEQUENCE [LARGE SCALE GENOMIC DNA]</scope>
    <source>
        <strain evidence="12 13">237</strain>
    </source>
</reference>
<evidence type="ECO:0000256" key="4">
    <source>
        <dbReference type="ARBA" id="ARBA00022679"/>
    </source>
</evidence>
<dbReference type="EC" id="2.7.7.9" evidence="2"/>
<evidence type="ECO:0000256" key="8">
    <source>
        <dbReference type="ARBA" id="ARBA00032341"/>
    </source>
</evidence>
<dbReference type="PANTHER" id="PTHR43197">
    <property type="entry name" value="UTP--GLUCOSE-1-PHOSPHATE URIDYLYLTRANSFERASE"/>
    <property type="match status" value="1"/>
</dbReference>